<feature type="region of interest" description="Disordered" evidence="1">
    <location>
        <begin position="1"/>
        <end position="96"/>
    </location>
</feature>
<dbReference type="InterPro" id="IPR032710">
    <property type="entry name" value="NTF2-like_dom_sf"/>
</dbReference>
<accession>A0A7R9WT09</accession>
<feature type="compositionally biased region" description="Low complexity" evidence="1">
    <location>
        <begin position="41"/>
        <end position="62"/>
    </location>
</feature>
<dbReference type="AlphaFoldDB" id="A0A7R9WT09"/>
<evidence type="ECO:0000256" key="1">
    <source>
        <dbReference type="SAM" id="MobiDB-lite"/>
    </source>
</evidence>
<protein>
    <submittedName>
        <fullName evidence="2">Uncharacterized protein</fullName>
    </submittedName>
</protein>
<feature type="compositionally biased region" description="Low complexity" evidence="1">
    <location>
        <begin position="9"/>
        <end position="28"/>
    </location>
</feature>
<proteinExistence type="predicted"/>
<organism evidence="2">
    <name type="scientific">Craspedostauros australis</name>
    <dbReference type="NCBI Taxonomy" id="1486917"/>
    <lineage>
        <taxon>Eukaryota</taxon>
        <taxon>Sar</taxon>
        <taxon>Stramenopiles</taxon>
        <taxon>Ochrophyta</taxon>
        <taxon>Bacillariophyta</taxon>
        <taxon>Bacillariophyceae</taxon>
        <taxon>Bacillariophycidae</taxon>
        <taxon>Naviculales</taxon>
        <taxon>Naviculaceae</taxon>
        <taxon>Craspedostauros</taxon>
    </lineage>
</organism>
<evidence type="ECO:0000313" key="2">
    <source>
        <dbReference type="EMBL" id="CAD8333485.1"/>
    </source>
</evidence>
<name>A0A7R9WT09_9STRA</name>
<dbReference type="Pfam" id="PF12707">
    <property type="entry name" value="DUF3804"/>
    <property type="match status" value="1"/>
</dbReference>
<dbReference type="Gene3D" id="3.10.450.50">
    <property type="match status" value="1"/>
</dbReference>
<gene>
    <name evidence="2" type="ORF">CAUS1442_LOCUS5587</name>
</gene>
<sequence>MRTLRRQDSLTTTNTETTYSMETSSVSTHHFNTSPQHRRSPTSSRENNSNSTNATANTNSPRGSTGVPASPMQPPAQPLVPTRNPPNSTGLPSLPSKRSCVARKHLVRAVIHDFYDDLNSNITSKSIEIWKSLYERYHSPSYIMVRPSGNPCDTAGFIQMLIAKDVEIYEFKLQSVDNVQLIADDTVAIVTYTVDQKFKFKNTHHEDRVTNTCILEDCNGDIKICHEQRSTGRPIPQDDQAQ</sequence>
<reference evidence="2" key="1">
    <citation type="submission" date="2021-01" db="EMBL/GenBank/DDBJ databases">
        <authorList>
            <person name="Corre E."/>
            <person name="Pelletier E."/>
            <person name="Niang G."/>
            <person name="Scheremetjew M."/>
            <person name="Finn R."/>
            <person name="Kale V."/>
            <person name="Holt S."/>
            <person name="Cochrane G."/>
            <person name="Meng A."/>
            <person name="Brown T."/>
            <person name="Cohen L."/>
        </authorList>
    </citation>
    <scope>NUCLEOTIDE SEQUENCE</scope>
    <source>
        <strain evidence="2">CCMP3328</strain>
    </source>
</reference>
<dbReference type="EMBL" id="HBEF01008907">
    <property type="protein sequence ID" value="CAD8333485.1"/>
    <property type="molecule type" value="Transcribed_RNA"/>
</dbReference>
<dbReference type="InterPro" id="IPR024525">
    <property type="entry name" value="DUF3804"/>
</dbReference>
<dbReference type="SUPFAM" id="SSF54427">
    <property type="entry name" value="NTF2-like"/>
    <property type="match status" value="1"/>
</dbReference>